<evidence type="ECO:0000313" key="2">
    <source>
        <dbReference type="EMBL" id="GLZ79789.1"/>
    </source>
</evidence>
<evidence type="ECO:0000256" key="1">
    <source>
        <dbReference type="SAM" id="MobiDB-lite"/>
    </source>
</evidence>
<dbReference type="Proteomes" id="UP001165079">
    <property type="component" value="Unassembled WGS sequence"/>
</dbReference>
<name>A0A9W6WAL9_9ACTN</name>
<dbReference type="AlphaFoldDB" id="A0A9W6WAL9"/>
<feature type="region of interest" description="Disordered" evidence="1">
    <location>
        <begin position="1"/>
        <end position="32"/>
    </location>
</feature>
<reference evidence="2" key="1">
    <citation type="submission" date="2023-03" db="EMBL/GenBank/DDBJ databases">
        <title>Actinorhabdospora filicis NBRC 111898.</title>
        <authorList>
            <person name="Ichikawa N."/>
            <person name="Sato H."/>
            <person name="Tonouchi N."/>
        </authorList>
    </citation>
    <scope>NUCLEOTIDE SEQUENCE</scope>
    <source>
        <strain evidence="2">NBRC 111898</strain>
    </source>
</reference>
<proteinExistence type="predicted"/>
<sequence>MFGNTEENGEFHGNAHPSDEPRMNTSPGARHHRTLTVLSRHLTAHADVAATARFGRAVPAQLAASFAEAETAFAAWCRAGAEALRPSTMDDAP</sequence>
<organism evidence="2 3">
    <name type="scientific">Actinorhabdospora filicis</name>
    <dbReference type="NCBI Taxonomy" id="1785913"/>
    <lineage>
        <taxon>Bacteria</taxon>
        <taxon>Bacillati</taxon>
        <taxon>Actinomycetota</taxon>
        <taxon>Actinomycetes</taxon>
        <taxon>Micromonosporales</taxon>
        <taxon>Micromonosporaceae</taxon>
        <taxon>Actinorhabdospora</taxon>
    </lineage>
</organism>
<evidence type="ECO:0000313" key="3">
    <source>
        <dbReference type="Proteomes" id="UP001165079"/>
    </source>
</evidence>
<accession>A0A9W6WAL9</accession>
<protein>
    <submittedName>
        <fullName evidence="2">Uncharacterized protein</fullName>
    </submittedName>
</protein>
<comment type="caution">
    <text evidence="2">The sequence shown here is derived from an EMBL/GenBank/DDBJ whole genome shotgun (WGS) entry which is preliminary data.</text>
</comment>
<dbReference type="EMBL" id="BSTX01000003">
    <property type="protein sequence ID" value="GLZ79789.1"/>
    <property type="molecule type" value="Genomic_DNA"/>
</dbReference>
<keyword evidence="3" id="KW-1185">Reference proteome</keyword>
<gene>
    <name evidence="2" type="ORF">Afil01_45960</name>
</gene>